<dbReference type="EMBL" id="FCOF02000004">
    <property type="protein sequence ID" value="SAK48646.1"/>
    <property type="molecule type" value="Genomic_DNA"/>
</dbReference>
<evidence type="ECO:0000313" key="3">
    <source>
        <dbReference type="Proteomes" id="UP000054870"/>
    </source>
</evidence>
<dbReference type="Proteomes" id="UP000054870">
    <property type="component" value="Unassembled WGS sequence"/>
</dbReference>
<reference evidence="2" key="1">
    <citation type="submission" date="2016-01" db="EMBL/GenBank/DDBJ databases">
        <authorList>
            <person name="Peeters C."/>
        </authorList>
    </citation>
    <scope>NUCLEOTIDE SEQUENCE [LARGE SCALE GENOMIC DNA]</scope>
    <source>
        <strain evidence="2">LMG 29318</strain>
    </source>
</reference>
<comment type="caution">
    <text evidence="2">The sequence shown here is derived from an EMBL/GenBank/DDBJ whole genome shotgun (WGS) entry which is preliminary data.</text>
</comment>
<evidence type="ECO:0000313" key="2">
    <source>
        <dbReference type="EMBL" id="SAK48646.1"/>
    </source>
</evidence>
<sequence>MQNFAAASMNQVLMLSSFTAMRNFARRSLGVPGNEGMRPPSSASSNCTRSV</sequence>
<gene>
    <name evidence="2" type="ORF">AWB75_01162</name>
</gene>
<feature type="compositionally biased region" description="Polar residues" evidence="1">
    <location>
        <begin position="41"/>
        <end position="51"/>
    </location>
</feature>
<accession>A0A157ZT36</accession>
<keyword evidence="3" id="KW-1185">Reference proteome</keyword>
<organism evidence="2 3">
    <name type="scientific">Caballeronia catudaia</name>
    <dbReference type="NCBI Taxonomy" id="1777136"/>
    <lineage>
        <taxon>Bacteria</taxon>
        <taxon>Pseudomonadati</taxon>
        <taxon>Pseudomonadota</taxon>
        <taxon>Betaproteobacteria</taxon>
        <taxon>Burkholderiales</taxon>
        <taxon>Burkholderiaceae</taxon>
        <taxon>Caballeronia</taxon>
    </lineage>
</organism>
<dbReference type="AlphaFoldDB" id="A0A157ZT36"/>
<name>A0A157ZT36_9BURK</name>
<protein>
    <submittedName>
        <fullName evidence="2">Uncharacterized protein</fullName>
    </submittedName>
</protein>
<evidence type="ECO:0000256" key="1">
    <source>
        <dbReference type="SAM" id="MobiDB-lite"/>
    </source>
</evidence>
<proteinExistence type="predicted"/>
<feature type="region of interest" description="Disordered" evidence="1">
    <location>
        <begin position="29"/>
        <end position="51"/>
    </location>
</feature>